<dbReference type="PANTHER" id="PTHR36115:SF10">
    <property type="entry name" value="RDD DOMAIN-CONTAINING PROTEIN"/>
    <property type="match status" value="1"/>
</dbReference>
<keyword evidence="2" id="KW-1003">Cell membrane</keyword>
<feature type="transmembrane region" description="Helical" evidence="6">
    <location>
        <begin position="115"/>
        <end position="134"/>
    </location>
</feature>
<feature type="domain" description="RDD" evidence="7">
    <location>
        <begin position="11"/>
        <end position="146"/>
    </location>
</feature>
<dbReference type="Pfam" id="PF06271">
    <property type="entry name" value="RDD"/>
    <property type="match status" value="1"/>
</dbReference>
<proteinExistence type="predicted"/>
<evidence type="ECO:0000313" key="9">
    <source>
        <dbReference type="Proteomes" id="UP001163255"/>
    </source>
</evidence>
<protein>
    <submittedName>
        <fullName evidence="8">RDD family protein</fullName>
    </submittedName>
</protein>
<feature type="transmembrane region" description="Helical" evidence="6">
    <location>
        <begin position="65"/>
        <end position="83"/>
    </location>
</feature>
<reference evidence="8" key="1">
    <citation type="submission" date="2022-10" db="EMBL/GenBank/DDBJ databases">
        <title>Completed Genome Sequence of two octocoral isolated bacterium, Endozoicomonas euniceicola EF212T and Endozoicomonas gorgoniicola PS125T.</title>
        <authorList>
            <person name="Chiou Y.-J."/>
            <person name="Chen Y.-H."/>
        </authorList>
    </citation>
    <scope>NUCLEOTIDE SEQUENCE</scope>
    <source>
        <strain evidence="8">EF212</strain>
    </source>
</reference>
<evidence type="ECO:0000256" key="4">
    <source>
        <dbReference type="ARBA" id="ARBA00022989"/>
    </source>
</evidence>
<dbReference type="InterPro" id="IPR010432">
    <property type="entry name" value="RDD"/>
</dbReference>
<dbReference type="EMBL" id="CP103300">
    <property type="protein sequence ID" value="UYM16600.1"/>
    <property type="molecule type" value="Genomic_DNA"/>
</dbReference>
<evidence type="ECO:0000256" key="1">
    <source>
        <dbReference type="ARBA" id="ARBA00004651"/>
    </source>
</evidence>
<evidence type="ECO:0000256" key="3">
    <source>
        <dbReference type="ARBA" id="ARBA00022692"/>
    </source>
</evidence>
<keyword evidence="3 6" id="KW-0812">Transmembrane</keyword>
<comment type="subcellular location">
    <subcellularLocation>
        <location evidence="1">Cell membrane</location>
        <topology evidence="1">Multi-pass membrane protein</topology>
    </subcellularLocation>
</comment>
<evidence type="ECO:0000313" key="8">
    <source>
        <dbReference type="EMBL" id="UYM16600.1"/>
    </source>
</evidence>
<keyword evidence="5 6" id="KW-0472">Membrane</keyword>
<gene>
    <name evidence="8" type="ORF">NX720_01320</name>
</gene>
<evidence type="ECO:0000256" key="5">
    <source>
        <dbReference type="ARBA" id="ARBA00023136"/>
    </source>
</evidence>
<sequence>MQKQQTTMKPAPLWRRLAAMIYDTFLVISLILLVGFLNLGILKLIYGIDQLQQMTDNGQFLDSPALHVALYLTIFSFFGYFWTRRGQTLGMQAWRLHVLNENGTRISAKQALMRFLVAIPSVLAGCIGVIWVLWDKNKKSWQDYASRSGTYHIPAQRDNNR</sequence>
<evidence type="ECO:0000256" key="2">
    <source>
        <dbReference type="ARBA" id="ARBA00022475"/>
    </source>
</evidence>
<dbReference type="InterPro" id="IPR051791">
    <property type="entry name" value="Pra-immunoreactive"/>
</dbReference>
<name>A0ABY6GV05_9GAMM</name>
<organism evidence="8 9">
    <name type="scientific">Endozoicomonas euniceicola</name>
    <dbReference type="NCBI Taxonomy" id="1234143"/>
    <lineage>
        <taxon>Bacteria</taxon>
        <taxon>Pseudomonadati</taxon>
        <taxon>Pseudomonadota</taxon>
        <taxon>Gammaproteobacteria</taxon>
        <taxon>Oceanospirillales</taxon>
        <taxon>Endozoicomonadaceae</taxon>
        <taxon>Endozoicomonas</taxon>
    </lineage>
</organism>
<feature type="transmembrane region" description="Helical" evidence="6">
    <location>
        <begin position="21"/>
        <end position="45"/>
    </location>
</feature>
<accession>A0ABY6GV05</accession>
<keyword evidence="9" id="KW-1185">Reference proteome</keyword>
<keyword evidence="4 6" id="KW-1133">Transmembrane helix</keyword>
<evidence type="ECO:0000256" key="6">
    <source>
        <dbReference type="SAM" id="Phobius"/>
    </source>
</evidence>
<dbReference type="RefSeq" id="WP_262598895.1">
    <property type="nucleotide sequence ID" value="NZ_CP103300.1"/>
</dbReference>
<dbReference type="PANTHER" id="PTHR36115">
    <property type="entry name" value="PROLINE-RICH ANTIGEN HOMOLOG-RELATED"/>
    <property type="match status" value="1"/>
</dbReference>
<evidence type="ECO:0000259" key="7">
    <source>
        <dbReference type="Pfam" id="PF06271"/>
    </source>
</evidence>
<dbReference type="Proteomes" id="UP001163255">
    <property type="component" value="Chromosome"/>
</dbReference>